<proteinExistence type="predicted"/>
<dbReference type="Proteomes" id="UP000014990">
    <property type="component" value="Segment"/>
</dbReference>
<protein>
    <submittedName>
        <fullName evidence="1">Uncharacterized protein</fullName>
    </submittedName>
</protein>
<organism evidence="1 2">
    <name type="scientific">Salmonella phage FSL SP-058</name>
    <dbReference type="NCBI Taxonomy" id="1173761"/>
    <lineage>
        <taxon>Viruses</taxon>
        <taxon>Duplodnaviria</taxon>
        <taxon>Heunggongvirae</taxon>
        <taxon>Uroviricota</taxon>
        <taxon>Caudoviricetes</taxon>
        <taxon>Schitoviridae</taxon>
        <taxon>Humphriesvirinae</taxon>
        <taxon>Ithacavirus</taxon>
        <taxon>Ithacavirus SP058</taxon>
    </lineage>
</organism>
<evidence type="ECO:0000313" key="2">
    <source>
        <dbReference type="Proteomes" id="UP000014990"/>
    </source>
</evidence>
<accession>S4TNH3</accession>
<keyword evidence="2" id="KW-1185">Reference proteome</keyword>
<dbReference type="EMBL" id="KC139517">
    <property type="protein sequence ID" value="AGF88149.1"/>
    <property type="molecule type" value="Genomic_DNA"/>
</dbReference>
<sequence length="108" mass="12318">MSIEVEKVDALRKGFEAMVTRPDALNVGDIVIMHPDLPGAFKFPNEDQPAIIVEWLARPFYGHEKMDTVRETGMPQSAMRFDCVILVLEEDGDKTPWLFDSRRLKKIG</sequence>
<reference evidence="1 2" key="1">
    <citation type="journal article" date="2013" name="BMC Genomics">
        <title>Genomic characterization provides new insight into Salmonella phage diversity.</title>
        <authorList>
            <person name="Moreno Switt A.I."/>
            <person name="Orsi R.H."/>
            <person name="den Bakker H.C."/>
            <person name="Vongkamjan K."/>
            <person name="Altier C."/>
            <person name="Wiedmann M."/>
        </authorList>
    </citation>
    <scope>NUCLEOTIDE SEQUENCE [LARGE SCALE GENOMIC DNA]</scope>
</reference>
<evidence type="ECO:0000313" key="1">
    <source>
        <dbReference type="EMBL" id="AGF88149.1"/>
    </source>
</evidence>
<dbReference type="RefSeq" id="YP_008239438.1">
    <property type="nucleotide sequence ID" value="NC_021772.1"/>
</dbReference>
<dbReference type="GeneID" id="16275482"/>
<name>S4TNH3_9CAUD</name>
<dbReference type="OrthoDB" id="25116at10239"/>
<gene>
    <name evidence="1" type="ORF">SP058_00170</name>
</gene>
<dbReference type="KEGG" id="vg:16275482"/>